<feature type="transmembrane region" description="Helical" evidence="6">
    <location>
        <begin position="363"/>
        <end position="383"/>
    </location>
</feature>
<feature type="transmembrane region" description="Helical" evidence="6">
    <location>
        <begin position="395"/>
        <end position="414"/>
    </location>
</feature>
<keyword evidence="4 6" id="KW-1133">Transmembrane helix</keyword>
<dbReference type="Pfam" id="PF13440">
    <property type="entry name" value="Polysacc_synt_3"/>
    <property type="match status" value="1"/>
</dbReference>
<keyword evidence="8" id="KW-1185">Reference proteome</keyword>
<protein>
    <submittedName>
        <fullName evidence="7">Membrane protein involved in the export of O-antigen and teichoic acid</fullName>
    </submittedName>
</protein>
<reference evidence="8" key="1">
    <citation type="submission" date="2016-10" db="EMBL/GenBank/DDBJ databases">
        <authorList>
            <person name="Varghese N."/>
        </authorList>
    </citation>
    <scope>NUCLEOTIDE SEQUENCE [LARGE SCALE GENOMIC DNA]</scope>
    <source>
        <strain evidence="8">HL 19</strain>
    </source>
</reference>
<dbReference type="OrthoDB" id="103403at2"/>
<evidence type="ECO:0000313" key="7">
    <source>
        <dbReference type="EMBL" id="SCX79188.1"/>
    </source>
</evidence>
<accession>A0A1G5AMR3</accession>
<dbReference type="GO" id="GO:0005886">
    <property type="term" value="C:plasma membrane"/>
    <property type="evidence" value="ECO:0007669"/>
    <property type="project" value="UniProtKB-SubCell"/>
</dbReference>
<feature type="transmembrane region" description="Helical" evidence="6">
    <location>
        <begin position="177"/>
        <end position="198"/>
    </location>
</feature>
<feature type="transmembrane region" description="Helical" evidence="6">
    <location>
        <begin position="244"/>
        <end position="261"/>
    </location>
</feature>
<name>A0A1G5AMR3_9GAMM</name>
<evidence type="ECO:0000256" key="5">
    <source>
        <dbReference type="ARBA" id="ARBA00023136"/>
    </source>
</evidence>
<evidence type="ECO:0000256" key="4">
    <source>
        <dbReference type="ARBA" id="ARBA00022989"/>
    </source>
</evidence>
<keyword evidence="2" id="KW-1003">Cell membrane</keyword>
<comment type="subcellular location">
    <subcellularLocation>
        <location evidence="1">Cell membrane</location>
        <topology evidence="1">Multi-pass membrane protein</topology>
    </subcellularLocation>
</comment>
<evidence type="ECO:0000256" key="2">
    <source>
        <dbReference type="ARBA" id="ARBA00022475"/>
    </source>
</evidence>
<dbReference type="Proteomes" id="UP000183104">
    <property type="component" value="Unassembled WGS sequence"/>
</dbReference>
<feature type="transmembrane region" description="Helical" evidence="6">
    <location>
        <begin position="281"/>
        <end position="303"/>
    </location>
</feature>
<dbReference type="PANTHER" id="PTHR30250:SF11">
    <property type="entry name" value="O-ANTIGEN TRANSPORTER-RELATED"/>
    <property type="match status" value="1"/>
</dbReference>
<feature type="transmembrane region" description="Helical" evidence="6">
    <location>
        <begin position="62"/>
        <end position="86"/>
    </location>
</feature>
<keyword evidence="5 6" id="KW-0472">Membrane</keyword>
<feature type="transmembrane region" description="Helical" evidence="6">
    <location>
        <begin position="34"/>
        <end position="56"/>
    </location>
</feature>
<dbReference type="STRING" id="381306.AN478_12020"/>
<dbReference type="AlphaFoldDB" id="A0A1G5AMR3"/>
<dbReference type="InterPro" id="IPR050833">
    <property type="entry name" value="Poly_Biosynth_Transport"/>
</dbReference>
<evidence type="ECO:0000313" key="8">
    <source>
        <dbReference type="Proteomes" id="UP000183104"/>
    </source>
</evidence>
<evidence type="ECO:0000256" key="3">
    <source>
        <dbReference type="ARBA" id="ARBA00022692"/>
    </source>
</evidence>
<feature type="transmembrane region" description="Helical" evidence="6">
    <location>
        <begin position="107"/>
        <end position="131"/>
    </location>
</feature>
<dbReference type="RefSeq" id="WP_082433076.1">
    <property type="nucleotide sequence ID" value="NZ_FMUN01000001.1"/>
</dbReference>
<dbReference type="EMBL" id="FMUN01000001">
    <property type="protein sequence ID" value="SCX79188.1"/>
    <property type="molecule type" value="Genomic_DNA"/>
</dbReference>
<evidence type="ECO:0000256" key="1">
    <source>
        <dbReference type="ARBA" id="ARBA00004651"/>
    </source>
</evidence>
<sequence>MPVLQERRPLAAIGQLLGSSGLGGQLARGGIGSLTVKVVGTGVGFVTAVMLARMLGPQGYGIYAYVTSLVTLMAIPAQFGLPTLVVRETAQAQVKEQWGVMRGLWRWASLTAILFSLAVAGIGLLLAWFFFGHYSNIQLATFYGGLALIPLIALGKLRGAALRGLRYGVWGQIPERVLRPILFIAFLGGANIFLPQGALGASEAMMLNVVAVALTFLVGALLLNHNKPRELLKKPVPEYRIKGWLGAVGPFALLSGTQLIMKNTDILLIGALGTIEEVGYYRVAVQGSLLLVFALEAINMIIAPHFTHLFHRGDYQKIQQLVTWSIRASLAFAFPFLLIFAFLGREILGFVFGSPYTEAYSPLLILSFGQLINAAFGPVGSLLNMTGNEKDTAKWLGVAALLNVGLNLILIPLWGIVGAAVGTAVSFILWNVLLSRVVRERLGVKTYGVRA</sequence>
<dbReference type="CDD" id="cd13128">
    <property type="entry name" value="MATE_Wzx_like"/>
    <property type="match status" value="1"/>
</dbReference>
<proteinExistence type="predicted"/>
<gene>
    <name evidence="7" type="ORF">SAMN05661077_0452</name>
</gene>
<feature type="transmembrane region" description="Helical" evidence="6">
    <location>
        <begin position="204"/>
        <end position="223"/>
    </location>
</feature>
<feature type="transmembrane region" description="Helical" evidence="6">
    <location>
        <begin position="137"/>
        <end position="157"/>
    </location>
</feature>
<feature type="transmembrane region" description="Helical" evidence="6">
    <location>
        <begin position="420"/>
        <end position="438"/>
    </location>
</feature>
<dbReference type="PANTHER" id="PTHR30250">
    <property type="entry name" value="PST FAMILY PREDICTED COLANIC ACID TRANSPORTER"/>
    <property type="match status" value="1"/>
</dbReference>
<keyword evidence="3 6" id="KW-0812">Transmembrane</keyword>
<evidence type="ECO:0000256" key="6">
    <source>
        <dbReference type="SAM" id="Phobius"/>
    </source>
</evidence>
<organism evidence="7 8">
    <name type="scientific">Thiohalorhabdus denitrificans</name>
    <dbReference type="NCBI Taxonomy" id="381306"/>
    <lineage>
        <taxon>Bacteria</taxon>
        <taxon>Pseudomonadati</taxon>
        <taxon>Pseudomonadota</taxon>
        <taxon>Gammaproteobacteria</taxon>
        <taxon>Thiohalorhabdales</taxon>
        <taxon>Thiohalorhabdaceae</taxon>
        <taxon>Thiohalorhabdus</taxon>
    </lineage>
</organism>
<feature type="transmembrane region" description="Helical" evidence="6">
    <location>
        <begin position="324"/>
        <end position="343"/>
    </location>
</feature>